<dbReference type="SUPFAM" id="SSF55811">
    <property type="entry name" value="Nudix"/>
    <property type="match status" value="1"/>
</dbReference>
<sequence>MDLQVGVKILLKNEEGKYLVVRRSNEEYPEIGAEWDIVGGRINAGFSLLENLKREVLEETGLQIKYEPKLITAQDILKKEKHVVRLTYLGLADGEVKLSDEHSEYKWLSLKEISKLEPMDLYFKEVLSKFDLSI</sequence>
<dbReference type="InterPro" id="IPR000086">
    <property type="entry name" value="NUDIX_hydrolase_dom"/>
</dbReference>
<dbReference type="EMBL" id="LCFS01000003">
    <property type="protein sequence ID" value="KKT01047.1"/>
    <property type="molecule type" value="Genomic_DNA"/>
</dbReference>
<evidence type="ECO:0000313" key="2">
    <source>
        <dbReference type="EMBL" id="KKT01047.1"/>
    </source>
</evidence>
<feature type="domain" description="Nudix hydrolase" evidence="1">
    <location>
        <begin position="2"/>
        <end position="133"/>
    </location>
</feature>
<dbReference type="PROSITE" id="PS51462">
    <property type="entry name" value="NUDIX"/>
    <property type="match status" value="1"/>
</dbReference>
<proteinExistence type="predicted"/>
<dbReference type="PANTHER" id="PTHR43736:SF1">
    <property type="entry name" value="DIHYDRONEOPTERIN TRIPHOSPHATE DIPHOSPHATASE"/>
    <property type="match status" value="1"/>
</dbReference>
<dbReference type="Proteomes" id="UP000034646">
    <property type="component" value="Unassembled WGS sequence"/>
</dbReference>
<evidence type="ECO:0000313" key="3">
    <source>
        <dbReference type="Proteomes" id="UP000034646"/>
    </source>
</evidence>
<dbReference type="STRING" id="1618738.UV76_C0003G0023"/>
<evidence type="ECO:0000259" key="1">
    <source>
        <dbReference type="PROSITE" id="PS51462"/>
    </source>
</evidence>
<dbReference type="PANTHER" id="PTHR43736">
    <property type="entry name" value="ADP-RIBOSE PYROPHOSPHATASE"/>
    <property type="match status" value="1"/>
</dbReference>
<protein>
    <submittedName>
        <fullName evidence="2">MutT related protein</fullName>
    </submittedName>
</protein>
<name>A0A0G1G1C1_9BACT</name>
<accession>A0A0G1G1C1</accession>
<dbReference type="Gene3D" id="3.90.79.10">
    <property type="entry name" value="Nucleoside Triphosphate Pyrophosphohydrolase"/>
    <property type="match status" value="1"/>
</dbReference>
<organism evidence="2 3">
    <name type="scientific">Candidatus Nomurabacteria bacterium GW2011_GWA2_43_15</name>
    <dbReference type="NCBI Taxonomy" id="1618738"/>
    <lineage>
        <taxon>Bacteria</taxon>
        <taxon>Candidatus Nomuraibacteriota</taxon>
    </lineage>
</organism>
<reference evidence="2 3" key="1">
    <citation type="journal article" date="2015" name="Nature">
        <title>rRNA introns, odd ribosomes, and small enigmatic genomes across a large radiation of phyla.</title>
        <authorList>
            <person name="Brown C.T."/>
            <person name="Hug L.A."/>
            <person name="Thomas B.C."/>
            <person name="Sharon I."/>
            <person name="Castelle C.J."/>
            <person name="Singh A."/>
            <person name="Wilkins M.J."/>
            <person name="Williams K.H."/>
            <person name="Banfield J.F."/>
        </authorList>
    </citation>
    <scope>NUCLEOTIDE SEQUENCE [LARGE SCALE GENOMIC DNA]</scope>
</reference>
<comment type="caution">
    <text evidence="2">The sequence shown here is derived from an EMBL/GenBank/DDBJ whole genome shotgun (WGS) entry which is preliminary data.</text>
</comment>
<dbReference type="Pfam" id="PF00293">
    <property type="entry name" value="NUDIX"/>
    <property type="match status" value="1"/>
</dbReference>
<dbReference type="InterPro" id="IPR015797">
    <property type="entry name" value="NUDIX_hydrolase-like_dom_sf"/>
</dbReference>
<gene>
    <name evidence="2" type="ORF">UV76_C0003G0023</name>
</gene>
<dbReference type="AlphaFoldDB" id="A0A0G1G1C1"/>